<feature type="non-terminal residue" evidence="2">
    <location>
        <position position="86"/>
    </location>
</feature>
<dbReference type="Proteomes" id="UP001154282">
    <property type="component" value="Unassembled WGS sequence"/>
</dbReference>
<evidence type="ECO:0000256" key="1">
    <source>
        <dbReference type="SAM" id="MobiDB-lite"/>
    </source>
</evidence>
<comment type="caution">
    <text evidence="2">The sequence shown here is derived from an EMBL/GenBank/DDBJ whole genome shotgun (WGS) entry which is preliminary data.</text>
</comment>
<reference evidence="2" key="1">
    <citation type="submission" date="2022-08" db="EMBL/GenBank/DDBJ databases">
        <authorList>
            <person name="Gutierrez-Valencia J."/>
        </authorList>
    </citation>
    <scope>NUCLEOTIDE SEQUENCE</scope>
</reference>
<keyword evidence="3" id="KW-1185">Reference proteome</keyword>
<gene>
    <name evidence="2" type="ORF">LITE_LOCUS35206</name>
</gene>
<sequence length="86" mass="9881">MNSKTLPIELLVSNAESVRYHNDMLSAFGSTQEIKPSRYGSIPPSTGSSSILNPEREEERLKDREKGKTINIDHFMEELKHEHELR</sequence>
<dbReference type="AlphaFoldDB" id="A0AAV0NUN0"/>
<organism evidence="2 3">
    <name type="scientific">Linum tenue</name>
    <dbReference type="NCBI Taxonomy" id="586396"/>
    <lineage>
        <taxon>Eukaryota</taxon>
        <taxon>Viridiplantae</taxon>
        <taxon>Streptophyta</taxon>
        <taxon>Embryophyta</taxon>
        <taxon>Tracheophyta</taxon>
        <taxon>Spermatophyta</taxon>
        <taxon>Magnoliopsida</taxon>
        <taxon>eudicotyledons</taxon>
        <taxon>Gunneridae</taxon>
        <taxon>Pentapetalae</taxon>
        <taxon>rosids</taxon>
        <taxon>fabids</taxon>
        <taxon>Malpighiales</taxon>
        <taxon>Linaceae</taxon>
        <taxon>Linum</taxon>
    </lineage>
</organism>
<accession>A0AAV0NUN0</accession>
<evidence type="ECO:0000313" key="2">
    <source>
        <dbReference type="EMBL" id="CAI0462072.1"/>
    </source>
</evidence>
<dbReference type="EMBL" id="CAMGYJ010000008">
    <property type="protein sequence ID" value="CAI0462072.1"/>
    <property type="molecule type" value="Genomic_DNA"/>
</dbReference>
<name>A0AAV0NUN0_9ROSI</name>
<proteinExistence type="predicted"/>
<protein>
    <submittedName>
        <fullName evidence="2">Uncharacterized protein</fullName>
    </submittedName>
</protein>
<feature type="compositionally biased region" description="Low complexity" evidence="1">
    <location>
        <begin position="40"/>
        <end position="51"/>
    </location>
</feature>
<evidence type="ECO:0000313" key="3">
    <source>
        <dbReference type="Proteomes" id="UP001154282"/>
    </source>
</evidence>
<feature type="region of interest" description="Disordered" evidence="1">
    <location>
        <begin position="35"/>
        <end position="67"/>
    </location>
</feature>
<feature type="compositionally biased region" description="Basic and acidic residues" evidence="1">
    <location>
        <begin position="54"/>
        <end position="67"/>
    </location>
</feature>